<dbReference type="FunFam" id="1.10.10.10:FF:000001">
    <property type="entry name" value="LysR family transcriptional regulator"/>
    <property type="match status" value="1"/>
</dbReference>
<dbReference type="CDD" id="cd08436">
    <property type="entry name" value="PBP2_LTTR_like_3"/>
    <property type="match status" value="1"/>
</dbReference>
<dbReference type="Gene3D" id="3.40.190.290">
    <property type="match status" value="1"/>
</dbReference>
<evidence type="ECO:0000256" key="5">
    <source>
        <dbReference type="ARBA" id="ARBA00040885"/>
    </source>
</evidence>
<evidence type="ECO:0000313" key="9">
    <source>
        <dbReference type="Proteomes" id="UP000178953"/>
    </source>
</evidence>
<dbReference type="InterPro" id="IPR000847">
    <property type="entry name" value="LysR_HTH_N"/>
</dbReference>
<keyword evidence="2" id="KW-0805">Transcription regulation</keyword>
<evidence type="ECO:0000256" key="4">
    <source>
        <dbReference type="ARBA" id="ARBA00023163"/>
    </source>
</evidence>
<evidence type="ECO:0000259" key="7">
    <source>
        <dbReference type="PROSITE" id="PS50931"/>
    </source>
</evidence>
<evidence type="ECO:0000256" key="3">
    <source>
        <dbReference type="ARBA" id="ARBA00023125"/>
    </source>
</evidence>
<dbReference type="RefSeq" id="WP_070355285.1">
    <property type="nucleotide sequence ID" value="NZ_CP043474.1"/>
</dbReference>
<dbReference type="GO" id="GO:0003700">
    <property type="term" value="F:DNA-binding transcription factor activity"/>
    <property type="evidence" value="ECO:0007669"/>
    <property type="project" value="InterPro"/>
</dbReference>
<dbReference type="GO" id="GO:0005829">
    <property type="term" value="C:cytosol"/>
    <property type="evidence" value="ECO:0007669"/>
    <property type="project" value="TreeGrafter"/>
</dbReference>
<evidence type="ECO:0000313" key="8">
    <source>
        <dbReference type="EMBL" id="OFJ51522.1"/>
    </source>
</evidence>
<dbReference type="Pfam" id="PF03466">
    <property type="entry name" value="LysR_substrate"/>
    <property type="match status" value="1"/>
</dbReference>
<evidence type="ECO:0000256" key="1">
    <source>
        <dbReference type="ARBA" id="ARBA00009437"/>
    </source>
</evidence>
<dbReference type="InterPro" id="IPR036388">
    <property type="entry name" value="WH-like_DNA-bd_sf"/>
</dbReference>
<dbReference type="Gene3D" id="1.10.10.10">
    <property type="entry name" value="Winged helix-like DNA-binding domain superfamily/Winged helix DNA-binding domain"/>
    <property type="match status" value="1"/>
</dbReference>
<dbReference type="InterPro" id="IPR036390">
    <property type="entry name" value="WH_DNA-bd_sf"/>
</dbReference>
<evidence type="ECO:0000256" key="6">
    <source>
        <dbReference type="ARBA" id="ARBA00056658"/>
    </source>
</evidence>
<dbReference type="PANTHER" id="PTHR30419">
    <property type="entry name" value="HTH-TYPE TRANSCRIPTIONAL REGULATOR YBHD"/>
    <property type="match status" value="1"/>
</dbReference>
<dbReference type="GO" id="GO:0003677">
    <property type="term" value="F:DNA binding"/>
    <property type="evidence" value="ECO:0007669"/>
    <property type="project" value="UniProtKB-KW"/>
</dbReference>
<evidence type="ECO:0000256" key="2">
    <source>
        <dbReference type="ARBA" id="ARBA00023015"/>
    </source>
</evidence>
<gene>
    <name evidence="8" type="ORF">BEL07_22390</name>
</gene>
<dbReference type="InterPro" id="IPR050950">
    <property type="entry name" value="HTH-type_LysR_regulators"/>
</dbReference>
<dbReference type="AlphaFoldDB" id="A0A1E8PYW9"/>
<reference evidence="8 9" key="1">
    <citation type="submission" date="2016-09" db="EMBL/GenBank/DDBJ databases">
        <title>genome sequence of Mycobacterium sp. 739 SCH.</title>
        <authorList>
            <person name="Greninger A.L."/>
            <person name="Qin X."/>
            <person name="Jerome K."/>
            <person name="Vora S."/>
            <person name="Quinn K."/>
        </authorList>
    </citation>
    <scope>NUCLEOTIDE SEQUENCE [LARGE SCALE GENOMIC DNA]</scope>
    <source>
        <strain evidence="8 9">SCH</strain>
    </source>
</reference>
<comment type="caution">
    <text evidence="8">The sequence shown here is derived from an EMBL/GenBank/DDBJ whole genome shotgun (WGS) entry which is preliminary data.</text>
</comment>
<keyword evidence="4" id="KW-0804">Transcription</keyword>
<dbReference type="InterPro" id="IPR005119">
    <property type="entry name" value="LysR_subst-bd"/>
</dbReference>
<keyword evidence="3" id="KW-0238">DNA-binding</keyword>
<organism evidence="8 9">
    <name type="scientific">Mycolicibacterium grossiae</name>
    <dbReference type="NCBI Taxonomy" id="1552759"/>
    <lineage>
        <taxon>Bacteria</taxon>
        <taxon>Bacillati</taxon>
        <taxon>Actinomycetota</taxon>
        <taxon>Actinomycetes</taxon>
        <taxon>Mycobacteriales</taxon>
        <taxon>Mycobacteriaceae</taxon>
        <taxon>Mycolicibacterium</taxon>
    </lineage>
</organism>
<dbReference type="OrthoDB" id="3181812at2"/>
<keyword evidence="9" id="KW-1185">Reference proteome</keyword>
<dbReference type="SUPFAM" id="SSF53850">
    <property type="entry name" value="Periplasmic binding protein-like II"/>
    <property type="match status" value="1"/>
</dbReference>
<comment type="similarity">
    <text evidence="1">Belongs to the LysR transcriptional regulatory family.</text>
</comment>
<name>A0A1E8PYW9_9MYCO</name>
<dbReference type="PROSITE" id="PS50931">
    <property type="entry name" value="HTH_LYSR"/>
    <property type="match status" value="1"/>
</dbReference>
<accession>A0A1E8PYW9</accession>
<dbReference type="Pfam" id="PF00126">
    <property type="entry name" value="HTH_1"/>
    <property type="match status" value="1"/>
</dbReference>
<feature type="domain" description="HTH lysR-type" evidence="7">
    <location>
        <begin position="1"/>
        <end position="58"/>
    </location>
</feature>
<protein>
    <recommendedName>
        <fullName evidence="5">Probable hydrogen peroxide-inducible genes activator</fullName>
    </recommendedName>
</protein>
<dbReference type="Proteomes" id="UP000178953">
    <property type="component" value="Unassembled WGS sequence"/>
</dbReference>
<proteinExistence type="inferred from homology"/>
<dbReference type="SUPFAM" id="SSF46785">
    <property type="entry name" value="Winged helix' DNA-binding domain"/>
    <property type="match status" value="1"/>
</dbReference>
<sequence>MELRQLEYFMAVADEMSFTRAAARVHVVQSALSTSIKKLEDELAVQLFDRSRQRIRLTPAGEHLREHARQLLKAARLAKDSLTDYRGHLTGTVEFGSLVTFGTLDVAKVLGDFHAAHPYVRIRLQLSQVGSSAYMTSIADGSLDLALVSAPHRIPAGIDTQVLVEEEMVFACRADHPLAGRPHVRVEDLAEENLVGFPVGFGIRRLVDDAFGAAGITPRTPYEVPADYTVSAALVRNGLGTSFMPVSEVARFGDLVGISLAEPLRWRIHLARPLADHISPAAARLADMLCAAAGAAGGVR</sequence>
<comment type="function">
    <text evidence="6">Required for the induction the katG gene for catalase. Involved in the response to hydrogen peroxide.</text>
</comment>
<dbReference type="PRINTS" id="PR00039">
    <property type="entry name" value="HTHLYSR"/>
</dbReference>
<dbReference type="EMBL" id="MCHX01000064">
    <property type="protein sequence ID" value="OFJ51522.1"/>
    <property type="molecule type" value="Genomic_DNA"/>
</dbReference>